<evidence type="ECO:0000256" key="1">
    <source>
        <dbReference type="SAM" id="MobiDB-lite"/>
    </source>
</evidence>
<name>A0ABS8VQ81_DATST</name>
<gene>
    <name evidence="2" type="ORF">HAX54_040887</name>
</gene>
<evidence type="ECO:0000313" key="3">
    <source>
        <dbReference type="Proteomes" id="UP000823775"/>
    </source>
</evidence>
<feature type="region of interest" description="Disordered" evidence="1">
    <location>
        <begin position="55"/>
        <end position="76"/>
    </location>
</feature>
<evidence type="ECO:0000313" key="2">
    <source>
        <dbReference type="EMBL" id="MCE0482267.1"/>
    </source>
</evidence>
<comment type="caution">
    <text evidence="2">The sequence shown here is derived from an EMBL/GenBank/DDBJ whole genome shotgun (WGS) entry which is preliminary data.</text>
</comment>
<protein>
    <submittedName>
        <fullName evidence="2">Uncharacterized protein</fullName>
    </submittedName>
</protein>
<keyword evidence="3" id="KW-1185">Reference proteome</keyword>
<accession>A0ABS8VQ81</accession>
<feature type="non-terminal residue" evidence="2">
    <location>
        <position position="76"/>
    </location>
</feature>
<proteinExistence type="predicted"/>
<dbReference type="Proteomes" id="UP000823775">
    <property type="component" value="Unassembled WGS sequence"/>
</dbReference>
<dbReference type="EMBL" id="JACEIK010005830">
    <property type="protein sequence ID" value="MCE0482267.1"/>
    <property type="molecule type" value="Genomic_DNA"/>
</dbReference>
<reference evidence="2 3" key="1">
    <citation type="journal article" date="2021" name="BMC Genomics">
        <title>Datura genome reveals duplications of psychoactive alkaloid biosynthetic genes and high mutation rate following tissue culture.</title>
        <authorList>
            <person name="Rajewski A."/>
            <person name="Carter-House D."/>
            <person name="Stajich J."/>
            <person name="Litt A."/>
        </authorList>
    </citation>
    <scope>NUCLEOTIDE SEQUENCE [LARGE SCALE GENOMIC DNA]</scope>
    <source>
        <strain evidence="2">AR-01</strain>
    </source>
</reference>
<sequence>MTYSRAKDRGKVIIDYIMTLSRAKAQGPDTVTITFRVHGVPIGVPNFNRKSMKLRKKHGKEEMRTVSSPEGIGETP</sequence>
<organism evidence="2 3">
    <name type="scientific">Datura stramonium</name>
    <name type="common">Jimsonweed</name>
    <name type="synonym">Common thornapple</name>
    <dbReference type="NCBI Taxonomy" id="4076"/>
    <lineage>
        <taxon>Eukaryota</taxon>
        <taxon>Viridiplantae</taxon>
        <taxon>Streptophyta</taxon>
        <taxon>Embryophyta</taxon>
        <taxon>Tracheophyta</taxon>
        <taxon>Spermatophyta</taxon>
        <taxon>Magnoliopsida</taxon>
        <taxon>eudicotyledons</taxon>
        <taxon>Gunneridae</taxon>
        <taxon>Pentapetalae</taxon>
        <taxon>asterids</taxon>
        <taxon>lamiids</taxon>
        <taxon>Solanales</taxon>
        <taxon>Solanaceae</taxon>
        <taxon>Solanoideae</taxon>
        <taxon>Datureae</taxon>
        <taxon>Datura</taxon>
    </lineage>
</organism>